<evidence type="ECO:0000256" key="4">
    <source>
        <dbReference type="ARBA" id="ARBA00022670"/>
    </source>
</evidence>
<evidence type="ECO:0000256" key="8">
    <source>
        <dbReference type="ARBA" id="ARBA00023049"/>
    </source>
</evidence>
<sequence>MTPTIDTTFTQIRDLVSASPTAFHAAEEVARQLTLAGFTRLEETDEWHLGAGGYVVVRDGAVIAWVLPEHGAAAAPVHLVGAHTDSPGFRLKPTPASAREGWQTVGVEVYGGPLLNSWLDRDLRVGARLALADGSTALAHTADAVARIPQLAVHLDRGVNADGVKLDRQQHTRPIVGLETAGQLVDALAAAAKVDPADVVALDGFVVDAQAPARIGLEANLLASGRLDNLVSVHAGLRALMSATNPQGAIPMLAAFDHEEVGSASRTGAAGPFLEDVLARIRAGLGAELETVKRANAASWSISSDVGHAVHPNYPSHHDDEVRPHAGRGPILKINADQRYTTDAAGEALWHGLSQRAGVPVQRFVSRNSIPSGSTIGPISATRLGFRTVDVGIPILSMHSARELASLEDVLGLERVLREFLGQS</sequence>
<keyword evidence="3 9" id="KW-0031">Aminopeptidase</keyword>
<keyword evidence="5 9" id="KW-0479">Metal-binding</keyword>
<comment type="similarity">
    <text evidence="2 9">Belongs to the peptidase M18 family.</text>
</comment>
<dbReference type="Pfam" id="PF02127">
    <property type="entry name" value="Peptidase_M18"/>
    <property type="match status" value="1"/>
</dbReference>
<dbReference type="PANTHER" id="PTHR28570">
    <property type="entry name" value="ASPARTYL AMINOPEPTIDASE"/>
    <property type="match status" value="1"/>
</dbReference>
<evidence type="ECO:0000256" key="1">
    <source>
        <dbReference type="ARBA" id="ARBA00001947"/>
    </source>
</evidence>
<dbReference type="InterPro" id="IPR023358">
    <property type="entry name" value="Peptidase_M18_dom2"/>
</dbReference>
<dbReference type="GO" id="GO:0004177">
    <property type="term" value="F:aminopeptidase activity"/>
    <property type="evidence" value="ECO:0007669"/>
    <property type="project" value="UniProtKB-KW"/>
</dbReference>
<keyword evidence="4 9" id="KW-0645">Protease</keyword>
<dbReference type="InterPro" id="IPR001948">
    <property type="entry name" value="Peptidase_M18"/>
</dbReference>
<name>A0ABY4MX97_9MICO</name>
<dbReference type="SUPFAM" id="SSF101821">
    <property type="entry name" value="Aminopeptidase/glucanase lid domain"/>
    <property type="match status" value="1"/>
</dbReference>
<dbReference type="PRINTS" id="PR00932">
    <property type="entry name" value="AMINO1PTASE"/>
</dbReference>
<reference evidence="11" key="1">
    <citation type="submission" date="2022-05" db="EMBL/GenBank/DDBJ databases">
        <title>Complete genome sequence of toluene-degrading Gulosibacter sediminis strain ACHW.36C.</title>
        <authorList>
            <person name="Wai A.C."/>
            <person name="Lai G.K."/>
            <person name="Griffin S.D."/>
            <person name="Leung F.C."/>
        </authorList>
    </citation>
    <scope>NUCLEOTIDE SEQUENCE [LARGE SCALE GENOMIC DNA]</scope>
    <source>
        <strain evidence="11">ACHW.36C</strain>
    </source>
</reference>
<dbReference type="EC" id="3.4.11.-" evidence="10"/>
<accession>A0ABY4MX97</accession>
<evidence type="ECO:0000256" key="5">
    <source>
        <dbReference type="ARBA" id="ARBA00022723"/>
    </source>
</evidence>
<evidence type="ECO:0000256" key="9">
    <source>
        <dbReference type="RuleBase" id="RU004386"/>
    </source>
</evidence>
<keyword evidence="8 9" id="KW-0482">Metalloprotease</keyword>
<dbReference type="Gene3D" id="3.40.630.10">
    <property type="entry name" value="Zn peptidases"/>
    <property type="match status" value="1"/>
</dbReference>
<dbReference type="PANTHER" id="PTHR28570:SF3">
    <property type="entry name" value="ASPARTYL AMINOPEPTIDASE"/>
    <property type="match status" value="1"/>
</dbReference>
<keyword evidence="7 9" id="KW-0862">Zinc</keyword>
<gene>
    <name evidence="11" type="ORF">M3M28_06945</name>
</gene>
<evidence type="ECO:0000256" key="7">
    <source>
        <dbReference type="ARBA" id="ARBA00022833"/>
    </source>
</evidence>
<proteinExistence type="inferred from homology"/>
<dbReference type="SUPFAM" id="SSF53187">
    <property type="entry name" value="Zn-dependent exopeptidases"/>
    <property type="match status" value="1"/>
</dbReference>
<dbReference type="NCBIfam" id="NF002759">
    <property type="entry name" value="PRK02813.1"/>
    <property type="match status" value="1"/>
</dbReference>
<evidence type="ECO:0000256" key="10">
    <source>
        <dbReference type="RuleBase" id="RU004387"/>
    </source>
</evidence>
<dbReference type="Gene3D" id="2.30.250.10">
    <property type="entry name" value="Aminopeptidase i, Domain 2"/>
    <property type="match status" value="1"/>
</dbReference>
<evidence type="ECO:0000256" key="6">
    <source>
        <dbReference type="ARBA" id="ARBA00022801"/>
    </source>
</evidence>
<evidence type="ECO:0000256" key="2">
    <source>
        <dbReference type="ARBA" id="ARBA00008290"/>
    </source>
</evidence>
<evidence type="ECO:0000313" key="11">
    <source>
        <dbReference type="EMBL" id="UQN13822.1"/>
    </source>
</evidence>
<comment type="cofactor">
    <cofactor evidence="1 10">
        <name>Zn(2+)</name>
        <dbReference type="ChEBI" id="CHEBI:29105"/>
    </cofactor>
</comment>
<dbReference type="EMBL" id="CP097160">
    <property type="protein sequence ID" value="UQN13822.1"/>
    <property type="molecule type" value="Genomic_DNA"/>
</dbReference>
<organism evidence="11">
    <name type="scientific">Gulosibacter sediminis</name>
    <dbReference type="NCBI Taxonomy" id="1729695"/>
    <lineage>
        <taxon>Bacteria</taxon>
        <taxon>Bacillati</taxon>
        <taxon>Actinomycetota</taxon>
        <taxon>Actinomycetes</taxon>
        <taxon>Micrococcales</taxon>
        <taxon>Microbacteriaceae</taxon>
        <taxon>Gulosibacter</taxon>
    </lineage>
</organism>
<keyword evidence="6 9" id="KW-0378">Hydrolase</keyword>
<protein>
    <recommendedName>
        <fullName evidence="10">M18 family aminopeptidase</fullName>
        <ecNumber evidence="10">3.4.11.-</ecNumber>
    </recommendedName>
</protein>
<evidence type="ECO:0000256" key="3">
    <source>
        <dbReference type="ARBA" id="ARBA00022438"/>
    </source>
</evidence>